<dbReference type="WBParaSite" id="Hba_03623">
    <property type="protein sequence ID" value="Hba_03623"/>
    <property type="gene ID" value="Hba_03623"/>
</dbReference>
<dbReference type="Proteomes" id="UP000095283">
    <property type="component" value="Unplaced"/>
</dbReference>
<keyword evidence="1" id="KW-1185">Reference proteome</keyword>
<proteinExistence type="predicted"/>
<name>A0A1I7WFD1_HETBA</name>
<dbReference type="AlphaFoldDB" id="A0A1I7WFD1"/>
<organism evidence="1 2">
    <name type="scientific">Heterorhabditis bacteriophora</name>
    <name type="common">Entomopathogenic nematode worm</name>
    <dbReference type="NCBI Taxonomy" id="37862"/>
    <lineage>
        <taxon>Eukaryota</taxon>
        <taxon>Metazoa</taxon>
        <taxon>Ecdysozoa</taxon>
        <taxon>Nematoda</taxon>
        <taxon>Chromadorea</taxon>
        <taxon>Rhabditida</taxon>
        <taxon>Rhabditina</taxon>
        <taxon>Rhabditomorpha</taxon>
        <taxon>Strongyloidea</taxon>
        <taxon>Heterorhabditidae</taxon>
        <taxon>Heterorhabditis</taxon>
    </lineage>
</organism>
<accession>A0A1I7WFD1</accession>
<reference evidence="2" key="1">
    <citation type="submission" date="2016-11" db="UniProtKB">
        <authorList>
            <consortium name="WormBaseParasite"/>
        </authorList>
    </citation>
    <scope>IDENTIFICATION</scope>
</reference>
<evidence type="ECO:0000313" key="1">
    <source>
        <dbReference type="Proteomes" id="UP000095283"/>
    </source>
</evidence>
<protein>
    <submittedName>
        <fullName evidence="2">Uncharacterized protein</fullName>
    </submittedName>
</protein>
<evidence type="ECO:0000313" key="2">
    <source>
        <dbReference type="WBParaSite" id="Hba_03623"/>
    </source>
</evidence>
<sequence length="154" mass="17831">MYCDLNSFLKKFSIQILNLNCDTKKSERYLNNYCRILSHLLNVLKLITDAFIYASRLVEIRYAMWVFHSHIHSSVEGLLGGKGLESEIPPEFARYLNETKDHRSIRSRGAYRFKEPIGSSSNKSRGSSMLVHNKERKSLNNVLIFINSLSIFII</sequence>